<dbReference type="SUPFAM" id="SSF63712">
    <property type="entry name" value="Nicotinic receptor ligand binding domain-like"/>
    <property type="match status" value="1"/>
</dbReference>
<keyword evidence="7" id="KW-0675">Receptor</keyword>
<dbReference type="GO" id="GO:0004888">
    <property type="term" value="F:transmembrane signaling receptor activity"/>
    <property type="evidence" value="ECO:0007669"/>
    <property type="project" value="InterPro"/>
</dbReference>
<dbReference type="EMBL" id="OE182960">
    <property type="protein sequence ID" value="CAD7575149.1"/>
    <property type="molecule type" value="Genomic_DNA"/>
</dbReference>
<dbReference type="PANTHER" id="PTHR18945">
    <property type="entry name" value="NEUROTRANSMITTER GATED ION CHANNEL"/>
    <property type="match status" value="1"/>
</dbReference>
<keyword evidence="3" id="KW-0812">Transmembrane</keyword>
<dbReference type="GO" id="GO:0022848">
    <property type="term" value="F:acetylcholine-gated monoatomic cation-selective channel activity"/>
    <property type="evidence" value="ECO:0007669"/>
    <property type="project" value="InterPro"/>
</dbReference>
<dbReference type="AlphaFoldDB" id="A0A7R9P9P7"/>
<name>A0A7R9P9P7_TIMCA</name>
<keyword evidence="1" id="KW-0813">Transport</keyword>
<keyword evidence="5" id="KW-0406">Ion transport</keyword>
<dbReference type="InterPro" id="IPR006202">
    <property type="entry name" value="Neur_chan_lig-bd"/>
</dbReference>
<evidence type="ECO:0000256" key="10">
    <source>
        <dbReference type="ARBA" id="ARBA00034099"/>
    </source>
</evidence>
<evidence type="ECO:0000256" key="4">
    <source>
        <dbReference type="ARBA" id="ARBA00023018"/>
    </source>
</evidence>
<dbReference type="Pfam" id="PF02931">
    <property type="entry name" value="Neur_chan_LBD"/>
    <property type="match status" value="1"/>
</dbReference>
<comment type="subcellular location">
    <subcellularLocation>
        <location evidence="10">Synaptic cell membrane</location>
        <topology evidence="10">Multi-pass membrane protein</topology>
    </subcellularLocation>
</comment>
<evidence type="ECO:0000256" key="7">
    <source>
        <dbReference type="ARBA" id="ARBA00023170"/>
    </source>
</evidence>
<dbReference type="InterPro" id="IPR006201">
    <property type="entry name" value="Neur_channel"/>
</dbReference>
<dbReference type="Gene3D" id="2.70.170.10">
    <property type="entry name" value="Neurotransmitter-gated ion-channel ligand-binding domain"/>
    <property type="match status" value="1"/>
</dbReference>
<keyword evidence="9" id="KW-0407">Ion channel</keyword>
<evidence type="ECO:0000256" key="8">
    <source>
        <dbReference type="ARBA" id="ARBA00023286"/>
    </source>
</evidence>
<evidence type="ECO:0000256" key="6">
    <source>
        <dbReference type="ARBA" id="ARBA00023136"/>
    </source>
</evidence>
<evidence type="ECO:0000259" key="11">
    <source>
        <dbReference type="Pfam" id="PF02931"/>
    </source>
</evidence>
<dbReference type="GO" id="GO:0045211">
    <property type="term" value="C:postsynaptic membrane"/>
    <property type="evidence" value="ECO:0007669"/>
    <property type="project" value="InterPro"/>
</dbReference>
<proteinExistence type="predicted"/>
<sequence>MHSSCPQDEKNQILTTNCWLTQIWTDHHLKWNVSDFAGIKVIRVPYQRVWRPDVILYNKTQEFLPTDTEFPGSIPGTYIFVVK</sequence>
<evidence type="ECO:0000256" key="9">
    <source>
        <dbReference type="ARBA" id="ARBA00023303"/>
    </source>
</evidence>
<dbReference type="InterPro" id="IPR002394">
    <property type="entry name" value="Nicotinic_acetylcholine_rcpt"/>
</dbReference>
<reference evidence="12" key="1">
    <citation type="submission" date="2020-11" db="EMBL/GenBank/DDBJ databases">
        <authorList>
            <person name="Tran Van P."/>
        </authorList>
    </citation>
    <scope>NUCLEOTIDE SEQUENCE</scope>
</reference>
<protein>
    <submittedName>
        <fullName evidence="12">(California timema) hypothetical protein</fullName>
    </submittedName>
</protein>
<organism evidence="12">
    <name type="scientific">Timema californicum</name>
    <name type="common">California timema</name>
    <name type="synonym">Walking stick</name>
    <dbReference type="NCBI Taxonomy" id="61474"/>
    <lineage>
        <taxon>Eukaryota</taxon>
        <taxon>Metazoa</taxon>
        <taxon>Ecdysozoa</taxon>
        <taxon>Arthropoda</taxon>
        <taxon>Hexapoda</taxon>
        <taxon>Insecta</taxon>
        <taxon>Pterygota</taxon>
        <taxon>Neoptera</taxon>
        <taxon>Polyneoptera</taxon>
        <taxon>Phasmatodea</taxon>
        <taxon>Timematodea</taxon>
        <taxon>Timematoidea</taxon>
        <taxon>Timematidae</taxon>
        <taxon>Timema</taxon>
    </lineage>
</organism>
<evidence type="ECO:0000313" key="12">
    <source>
        <dbReference type="EMBL" id="CAD7575149.1"/>
    </source>
</evidence>
<evidence type="ECO:0000256" key="5">
    <source>
        <dbReference type="ARBA" id="ARBA00023065"/>
    </source>
</evidence>
<evidence type="ECO:0000256" key="2">
    <source>
        <dbReference type="ARBA" id="ARBA00022475"/>
    </source>
</evidence>
<keyword evidence="2" id="KW-1003">Cell membrane</keyword>
<dbReference type="PRINTS" id="PR00254">
    <property type="entry name" value="NICOTINICR"/>
</dbReference>
<keyword evidence="4" id="KW-0770">Synapse</keyword>
<keyword evidence="8" id="KW-1071">Ligand-gated ion channel</keyword>
<feature type="domain" description="Neurotransmitter-gated ion-channel ligand-binding" evidence="11">
    <location>
        <begin position="8"/>
        <end position="64"/>
    </location>
</feature>
<gene>
    <name evidence="12" type="ORF">TCMB3V08_LOCUS7747</name>
</gene>
<dbReference type="InterPro" id="IPR036734">
    <property type="entry name" value="Neur_chan_lig-bd_sf"/>
</dbReference>
<accession>A0A7R9P9P7</accession>
<evidence type="ECO:0000256" key="1">
    <source>
        <dbReference type="ARBA" id="ARBA00022448"/>
    </source>
</evidence>
<keyword evidence="6" id="KW-0472">Membrane</keyword>
<evidence type="ECO:0000256" key="3">
    <source>
        <dbReference type="ARBA" id="ARBA00022692"/>
    </source>
</evidence>